<feature type="transmembrane region" description="Helical" evidence="12">
    <location>
        <begin position="179"/>
        <end position="197"/>
    </location>
</feature>
<dbReference type="GO" id="GO:0016653">
    <property type="term" value="F:oxidoreductase activity, acting on NAD(P)H, heme protein as acceptor"/>
    <property type="evidence" value="ECO:0007669"/>
    <property type="project" value="TreeGrafter"/>
</dbReference>
<feature type="transmembrane region" description="Helical" evidence="12">
    <location>
        <begin position="351"/>
        <end position="367"/>
    </location>
</feature>
<comment type="catalytic activity">
    <reaction evidence="11">
        <text>Fe(II)-heme o + 2 A + H2O = Fe(II)-heme a + 2 AH2</text>
        <dbReference type="Rhea" id="RHEA:63388"/>
        <dbReference type="ChEBI" id="CHEBI:13193"/>
        <dbReference type="ChEBI" id="CHEBI:15377"/>
        <dbReference type="ChEBI" id="CHEBI:17499"/>
        <dbReference type="ChEBI" id="CHEBI:60530"/>
        <dbReference type="ChEBI" id="CHEBI:61715"/>
        <dbReference type="EC" id="1.17.99.9"/>
    </reaction>
    <physiologicalReaction direction="left-to-right" evidence="11">
        <dbReference type="Rhea" id="RHEA:63389"/>
    </physiologicalReaction>
</comment>
<evidence type="ECO:0000256" key="3">
    <source>
        <dbReference type="ARBA" id="ARBA00022692"/>
    </source>
</evidence>
<proteinExistence type="predicted"/>
<dbReference type="GO" id="GO:0120547">
    <property type="term" value="F:heme A synthase activity"/>
    <property type="evidence" value="ECO:0007669"/>
    <property type="project" value="UniProtKB-EC"/>
</dbReference>
<keyword evidence="9 12" id="KW-0472">Membrane</keyword>
<dbReference type="Proteomes" id="UP000030690">
    <property type="component" value="Unassembled WGS sequence"/>
</dbReference>
<dbReference type="PANTHER" id="PTHR23289:SF2">
    <property type="entry name" value="CYTOCHROME C OXIDASE ASSEMBLY PROTEIN COX15 HOMOLOG"/>
    <property type="match status" value="1"/>
</dbReference>
<name>A0A024V0T9_PLAFA</name>
<dbReference type="GO" id="GO:0006784">
    <property type="term" value="P:heme A biosynthetic process"/>
    <property type="evidence" value="ECO:0007669"/>
    <property type="project" value="InterPro"/>
</dbReference>
<evidence type="ECO:0000256" key="6">
    <source>
        <dbReference type="ARBA" id="ARBA00023002"/>
    </source>
</evidence>
<evidence type="ECO:0000256" key="2">
    <source>
        <dbReference type="ARBA" id="ARBA00004141"/>
    </source>
</evidence>
<evidence type="ECO:0000256" key="7">
    <source>
        <dbReference type="ARBA" id="ARBA00023004"/>
    </source>
</evidence>
<evidence type="ECO:0000313" key="13">
    <source>
        <dbReference type="EMBL" id="ETW16142.1"/>
    </source>
</evidence>
<evidence type="ECO:0000256" key="4">
    <source>
        <dbReference type="ARBA" id="ARBA00022723"/>
    </source>
</evidence>
<evidence type="ECO:0000256" key="9">
    <source>
        <dbReference type="ARBA" id="ARBA00023136"/>
    </source>
</evidence>
<feature type="transmembrane region" description="Helical" evidence="12">
    <location>
        <begin position="65"/>
        <end position="85"/>
    </location>
</feature>
<dbReference type="InterPro" id="IPR023754">
    <property type="entry name" value="HemeA_Synthase_type2"/>
</dbReference>
<keyword evidence="4" id="KW-0479">Metal-binding</keyword>
<comment type="pathway">
    <text evidence="10">Porphyrin-containing compound metabolism; heme A biosynthesis; heme A from heme O: step 1/1.</text>
</comment>
<reference evidence="13 14" key="2">
    <citation type="submission" date="2013-02" db="EMBL/GenBank/DDBJ databases">
        <title>The Genome Sequence of Plasmodium falciparum Vietnam Oak-Knoll (FVO).</title>
        <authorList>
            <consortium name="The Broad Institute Genome Sequencing Platform"/>
            <consortium name="The Broad Institute Genome Sequencing Center for Infectious Disease"/>
            <person name="Neafsey D."/>
            <person name="Cheeseman I."/>
            <person name="Volkman S."/>
            <person name="Adams J."/>
            <person name="Walker B."/>
            <person name="Young S.K."/>
            <person name="Zeng Q."/>
            <person name="Gargeya S."/>
            <person name="Fitzgerald M."/>
            <person name="Haas B."/>
            <person name="Abouelleil A."/>
            <person name="Alvarado L."/>
            <person name="Arachchi H.M."/>
            <person name="Berlin A.M."/>
            <person name="Chapman S.B."/>
            <person name="Dewar J."/>
            <person name="Goldberg J."/>
            <person name="Griggs A."/>
            <person name="Gujja S."/>
            <person name="Hansen M."/>
            <person name="Howarth C."/>
            <person name="Imamovic A."/>
            <person name="Larimer J."/>
            <person name="McCowan C."/>
            <person name="Murphy C."/>
            <person name="Neiman D."/>
            <person name="Pearson M."/>
            <person name="Priest M."/>
            <person name="Roberts A."/>
            <person name="Saif S."/>
            <person name="Shea T."/>
            <person name="Sisk P."/>
            <person name="Sykes S."/>
            <person name="Wortman J."/>
            <person name="Nusbaum C."/>
            <person name="Birren B."/>
        </authorList>
    </citation>
    <scope>NUCLEOTIDE SEQUENCE [LARGE SCALE GENOMIC DNA]</scope>
    <source>
        <strain evidence="14">Vietnam Oak-Knoll (FVO)</strain>
    </source>
</reference>
<gene>
    <name evidence="13" type="ORF">PFFVO_04973</name>
</gene>
<keyword evidence="8" id="KW-0350">Heme biosynthesis</keyword>
<evidence type="ECO:0000256" key="5">
    <source>
        <dbReference type="ARBA" id="ARBA00022989"/>
    </source>
</evidence>
<feature type="transmembrane region" description="Helical" evidence="12">
    <location>
        <begin position="149"/>
        <end position="167"/>
    </location>
</feature>
<dbReference type="GO" id="GO:0046872">
    <property type="term" value="F:metal ion binding"/>
    <property type="evidence" value="ECO:0007669"/>
    <property type="project" value="UniProtKB-KW"/>
</dbReference>
<comment type="cofactor">
    <cofactor evidence="1">
        <name>heme b</name>
        <dbReference type="ChEBI" id="CHEBI:60344"/>
    </cofactor>
</comment>
<dbReference type="AlphaFoldDB" id="A0A024V0T9"/>
<evidence type="ECO:0000256" key="11">
    <source>
        <dbReference type="ARBA" id="ARBA00048044"/>
    </source>
</evidence>
<evidence type="ECO:0000256" key="12">
    <source>
        <dbReference type="SAM" id="Phobius"/>
    </source>
</evidence>
<dbReference type="OrthoDB" id="1726137at2759"/>
<feature type="transmembrane region" description="Helical" evidence="12">
    <location>
        <begin position="281"/>
        <end position="302"/>
    </location>
</feature>
<comment type="subcellular location">
    <subcellularLocation>
        <location evidence="2">Membrane</location>
        <topology evidence="2">Multi-pass membrane protein</topology>
    </subcellularLocation>
</comment>
<accession>A0A024V0T9</accession>
<keyword evidence="3 12" id="KW-0812">Transmembrane</keyword>
<keyword evidence="5 12" id="KW-1133">Transmembrane helix</keyword>
<evidence type="ECO:0000256" key="10">
    <source>
        <dbReference type="ARBA" id="ARBA00044501"/>
    </source>
</evidence>
<keyword evidence="6" id="KW-0560">Oxidoreductase</keyword>
<dbReference type="Pfam" id="PF02628">
    <property type="entry name" value="COX15-CtaA"/>
    <property type="match status" value="1"/>
</dbReference>
<protein>
    <recommendedName>
        <fullName evidence="15">Cytochrome c oxidase assembly protein</fullName>
    </recommendedName>
</protein>
<feature type="transmembrane region" description="Helical" evidence="12">
    <location>
        <begin position="379"/>
        <end position="398"/>
    </location>
</feature>
<dbReference type="InterPro" id="IPR003780">
    <property type="entry name" value="COX15/CtaA_fam"/>
</dbReference>
<dbReference type="EMBL" id="KI925148">
    <property type="protein sequence ID" value="ETW16142.1"/>
    <property type="molecule type" value="Genomic_DNA"/>
</dbReference>
<feature type="transmembrane region" description="Helical" evidence="12">
    <location>
        <begin position="217"/>
        <end position="240"/>
    </location>
</feature>
<sequence length="430" mass="50407">MGFNKIFPNIFVGNILKHGYKKRLIYIDKRRFNTFNKLSRSEESYVIRKAEKCMNYVKEGYELKVGMWLSTCSLLILGMISIGGYTRLTESGLSITHWKFRGIKYPRNEEAWIKEFDKYKNTPEYKEVHYNMTLDEYKKIFFNEWLHRTFGRAIGLFFLSGASFFLYKNALKKNIIKKLSLVFLLGGFQGVVGWWMVKSGFDKPTTENKTPRVSPYRLVFHLFCASAMYSYIFLNSLTLIELGKMRKLFAKSQIPTWPEFLRNELMHEMYEKRNVTKNMKFGIFAFTLLVLSNIMYGGFVAGNDAGYAYNTWPKMIDKFVPDDVMNFIKSKKKKYSQLFENTAIVQFNHRMLGYLIVLNSFLLYYYSKSLALSKKTKRLFSLLPLITTTQLITGIHVLVHHVPIHVALVHQFGGFCILSTLLHLIKRTFK</sequence>
<evidence type="ECO:0008006" key="15">
    <source>
        <dbReference type="Google" id="ProtNLM"/>
    </source>
</evidence>
<evidence type="ECO:0000256" key="8">
    <source>
        <dbReference type="ARBA" id="ARBA00023133"/>
    </source>
</evidence>
<organism evidence="13 14">
    <name type="scientific">Plasmodium falciparum Vietnam Oak-Knoll</name>
    <name type="common">FVO</name>
    <dbReference type="NCBI Taxonomy" id="1036723"/>
    <lineage>
        <taxon>Eukaryota</taxon>
        <taxon>Sar</taxon>
        <taxon>Alveolata</taxon>
        <taxon>Apicomplexa</taxon>
        <taxon>Aconoidasida</taxon>
        <taxon>Haemosporida</taxon>
        <taxon>Plasmodiidae</taxon>
        <taxon>Plasmodium</taxon>
        <taxon>Plasmodium (Laverania)</taxon>
    </lineage>
</organism>
<dbReference type="GO" id="GO:0005743">
    <property type="term" value="C:mitochondrial inner membrane"/>
    <property type="evidence" value="ECO:0007669"/>
    <property type="project" value="TreeGrafter"/>
</dbReference>
<evidence type="ECO:0000256" key="1">
    <source>
        <dbReference type="ARBA" id="ARBA00001970"/>
    </source>
</evidence>
<keyword evidence="7" id="KW-0408">Iron</keyword>
<dbReference type="PANTHER" id="PTHR23289">
    <property type="entry name" value="CYTOCHROME C OXIDASE ASSEMBLY PROTEIN COX15"/>
    <property type="match status" value="1"/>
</dbReference>
<evidence type="ECO:0000313" key="14">
    <source>
        <dbReference type="Proteomes" id="UP000030690"/>
    </source>
</evidence>
<feature type="transmembrane region" description="Helical" evidence="12">
    <location>
        <begin position="404"/>
        <end position="425"/>
    </location>
</feature>
<reference evidence="13 14" key="1">
    <citation type="submission" date="2013-02" db="EMBL/GenBank/DDBJ databases">
        <title>The Genome Annotation of Plasmodium falciparum Vietnam Oak-Knoll (FVO).</title>
        <authorList>
            <consortium name="The Broad Institute Genome Sequencing Platform"/>
            <consortium name="The Broad Institute Genome Sequencing Center for Infectious Disease"/>
            <person name="Neafsey D."/>
            <person name="Hoffman S."/>
            <person name="Volkman S."/>
            <person name="Rosenthal P."/>
            <person name="Walker B."/>
            <person name="Young S.K."/>
            <person name="Zeng Q."/>
            <person name="Gargeya S."/>
            <person name="Fitzgerald M."/>
            <person name="Haas B."/>
            <person name="Abouelleil A."/>
            <person name="Allen A.W."/>
            <person name="Alvarado L."/>
            <person name="Arachchi H.M."/>
            <person name="Berlin A.M."/>
            <person name="Chapman S.B."/>
            <person name="Gainer-Dewar J."/>
            <person name="Goldberg J."/>
            <person name="Griggs A."/>
            <person name="Gujja S."/>
            <person name="Hansen M."/>
            <person name="Howarth C."/>
            <person name="Imamovic A."/>
            <person name="Ireland A."/>
            <person name="Larimer J."/>
            <person name="McCowan C."/>
            <person name="Murphy C."/>
            <person name="Pearson M."/>
            <person name="Poon T.W."/>
            <person name="Priest M."/>
            <person name="Roberts A."/>
            <person name="Saif S."/>
            <person name="Shea T."/>
            <person name="Sisk P."/>
            <person name="Sykes S."/>
            <person name="Wortman J."/>
            <person name="Nusbaum C."/>
            <person name="Birren B."/>
        </authorList>
    </citation>
    <scope>NUCLEOTIDE SEQUENCE [LARGE SCALE GENOMIC DNA]</scope>
    <source>
        <strain evidence="14">Vietnam Oak-Knoll (FVO)</strain>
    </source>
</reference>